<reference evidence="2" key="1">
    <citation type="submission" date="2018-05" db="EMBL/GenBank/DDBJ databases">
        <title>Draft genome of Mucuna pruriens seed.</title>
        <authorList>
            <person name="Nnadi N.E."/>
            <person name="Vos R."/>
            <person name="Hasami M.H."/>
            <person name="Devisetty U.K."/>
            <person name="Aguiy J.C."/>
        </authorList>
    </citation>
    <scope>NUCLEOTIDE SEQUENCE [LARGE SCALE GENOMIC DNA]</scope>
    <source>
        <strain evidence="2">JCA_2017</strain>
    </source>
</reference>
<name>A0A371F594_MUCPR</name>
<evidence type="ECO:0000313" key="2">
    <source>
        <dbReference type="EMBL" id="RDX73405.1"/>
    </source>
</evidence>
<dbReference type="Proteomes" id="UP000257109">
    <property type="component" value="Unassembled WGS sequence"/>
</dbReference>
<gene>
    <name evidence="2" type="ORF">CR513_46996</name>
</gene>
<accession>A0A371F594</accession>
<comment type="caution">
    <text evidence="2">The sequence shown here is derived from an EMBL/GenBank/DDBJ whole genome shotgun (WGS) entry which is preliminary data.</text>
</comment>
<organism evidence="2 3">
    <name type="scientific">Mucuna pruriens</name>
    <name type="common">Velvet bean</name>
    <name type="synonym">Dolichos pruriens</name>
    <dbReference type="NCBI Taxonomy" id="157652"/>
    <lineage>
        <taxon>Eukaryota</taxon>
        <taxon>Viridiplantae</taxon>
        <taxon>Streptophyta</taxon>
        <taxon>Embryophyta</taxon>
        <taxon>Tracheophyta</taxon>
        <taxon>Spermatophyta</taxon>
        <taxon>Magnoliopsida</taxon>
        <taxon>eudicotyledons</taxon>
        <taxon>Gunneridae</taxon>
        <taxon>Pentapetalae</taxon>
        <taxon>rosids</taxon>
        <taxon>fabids</taxon>
        <taxon>Fabales</taxon>
        <taxon>Fabaceae</taxon>
        <taxon>Papilionoideae</taxon>
        <taxon>50 kb inversion clade</taxon>
        <taxon>NPAAA clade</taxon>
        <taxon>indigoferoid/millettioid clade</taxon>
        <taxon>Phaseoleae</taxon>
        <taxon>Mucuna</taxon>
    </lineage>
</organism>
<dbReference type="PANTHER" id="PTHR35741:SF1">
    <property type="entry name" value="FACTOR CWC22-LIKE PROTEIN, PUTATIVE (DUF3245)-RELATED"/>
    <property type="match status" value="1"/>
</dbReference>
<feature type="region of interest" description="Disordered" evidence="1">
    <location>
        <begin position="94"/>
        <end position="115"/>
    </location>
</feature>
<dbReference type="EMBL" id="QJKJ01010542">
    <property type="protein sequence ID" value="RDX73405.1"/>
    <property type="molecule type" value="Genomic_DNA"/>
</dbReference>
<dbReference type="Pfam" id="PF11595">
    <property type="entry name" value="DUF3245"/>
    <property type="match status" value="1"/>
</dbReference>
<dbReference type="PANTHER" id="PTHR35741">
    <property type="entry name" value="FACTOR CWC22-LIKE PROTEIN, PUTATIVE (DUF3245)-RELATED"/>
    <property type="match status" value="1"/>
</dbReference>
<evidence type="ECO:0000256" key="1">
    <source>
        <dbReference type="SAM" id="MobiDB-lite"/>
    </source>
</evidence>
<keyword evidence="3" id="KW-1185">Reference proteome</keyword>
<sequence>MSVTETPKKTGAGQIVKLDKALKLAKLWVNNMSKDADDDGRTNADLEARPAGLGLGAKVSRQSKFVPSDDPVERKLHAKLNAEKRKAANIAKESATIARDALDDDEDSEDLDSRTNAFAKRKAAVPLTSSTLQNKKQK</sequence>
<dbReference type="OrthoDB" id="1908779at2759"/>
<proteinExistence type="predicted"/>
<dbReference type="InterPro" id="IPR021641">
    <property type="entry name" value="DUF3245"/>
</dbReference>
<dbReference type="STRING" id="157652.A0A371F594"/>
<evidence type="ECO:0000313" key="3">
    <source>
        <dbReference type="Proteomes" id="UP000257109"/>
    </source>
</evidence>
<dbReference type="AlphaFoldDB" id="A0A371F594"/>
<protein>
    <submittedName>
        <fullName evidence="2">Uncharacterized protein</fullName>
    </submittedName>
</protein>